<dbReference type="Gene3D" id="1.10.357.10">
    <property type="entry name" value="Tetracycline Repressor, domain 2"/>
    <property type="match status" value="1"/>
</dbReference>
<dbReference type="Proteomes" id="UP000275368">
    <property type="component" value="Chromosome"/>
</dbReference>
<dbReference type="AlphaFoldDB" id="A0A3G9IIF6"/>
<evidence type="ECO:0000259" key="3">
    <source>
        <dbReference type="PROSITE" id="PS50977"/>
    </source>
</evidence>
<evidence type="ECO:0000313" key="5">
    <source>
        <dbReference type="Proteomes" id="UP000275368"/>
    </source>
</evidence>
<dbReference type="EMBL" id="AP019308">
    <property type="protein sequence ID" value="BBH18760.1"/>
    <property type="molecule type" value="Genomic_DNA"/>
</dbReference>
<evidence type="ECO:0000256" key="1">
    <source>
        <dbReference type="ARBA" id="ARBA00023125"/>
    </source>
</evidence>
<dbReference type="InterPro" id="IPR001647">
    <property type="entry name" value="HTH_TetR"/>
</dbReference>
<gene>
    <name evidence="4" type="ORF">Back11_01050</name>
</gene>
<name>A0A3G9IIF6_9BACL</name>
<dbReference type="PROSITE" id="PS50977">
    <property type="entry name" value="HTH_TETR_2"/>
    <property type="match status" value="1"/>
</dbReference>
<dbReference type="InterPro" id="IPR050624">
    <property type="entry name" value="HTH-type_Tx_Regulator"/>
</dbReference>
<protein>
    <submittedName>
        <fullName evidence="4">TetR family transcriptional regulator</fullName>
    </submittedName>
</protein>
<feature type="domain" description="HTH tetR-type" evidence="3">
    <location>
        <begin position="19"/>
        <end position="79"/>
    </location>
</feature>
<feature type="DNA-binding region" description="H-T-H motif" evidence="2">
    <location>
        <begin position="42"/>
        <end position="61"/>
    </location>
</feature>
<accession>A0A3G9IIF6</accession>
<dbReference type="Pfam" id="PF00440">
    <property type="entry name" value="TetR_N"/>
    <property type="match status" value="1"/>
</dbReference>
<sequence length="196" mass="22688">MYDKKHTISYVMEVSEKLQLTSDDWIRAGLETLSRSGIASVKIEAIARELKISKGSFYHYFKDRADLLEAMLFYWEAQLTREVIRQMENSGMSAKEQFQALVYSSFSHMTKLQSAILAWANQDEQIAKRVKAIEQERVQYLDRLFTEMGFHPADSAMRAEISYFTFLGWIDRSSRNPALKSTQLADAFINLITQMS</sequence>
<organism evidence="4 5">
    <name type="scientific">Paenibacillus baekrokdamisoli</name>
    <dbReference type="NCBI Taxonomy" id="1712516"/>
    <lineage>
        <taxon>Bacteria</taxon>
        <taxon>Bacillati</taxon>
        <taxon>Bacillota</taxon>
        <taxon>Bacilli</taxon>
        <taxon>Bacillales</taxon>
        <taxon>Paenibacillaceae</taxon>
        <taxon>Paenibacillus</taxon>
    </lineage>
</organism>
<dbReference type="KEGG" id="pbk:Back11_01050"/>
<dbReference type="SUPFAM" id="SSF46689">
    <property type="entry name" value="Homeodomain-like"/>
    <property type="match status" value="1"/>
</dbReference>
<proteinExistence type="predicted"/>
<reference evidence="4 5" key="1">
    <citation type="submission" date="2018-11" db="EMBL/GenBank/DDBJ databases">
        <title>Complete genome sequence of Paenibacillus baekrokdamisoli strain KCTC 33723.</title>
        <authorList>
            <person name="Kang S.W."/>
            <person name="Lee K.C."/>
            <person name="Kim K.K."/>
            <person name="Kim J.S."/>
            <person name="Kim D.S."/>
            <person name="Ko S.H."/>
            <person name="Yang S.H."/>
            <person name="Lee J.S."/>
        </authorList>
    </citation>
    <scope>NUCLEOTIDE SEQUENCE [LARGE SCALE GENOMIC DNA]</scope>
    <source>
        <strain evidence="4 5">KCTC 33723</strain>
    </source>
</reference>
<keyword evidence="1 2" id="KW-0238">DNA-binding</keyword>
<dbReference type="InterPro" id="IPR009057">
    <property type="entry name" value="Homeodomain-like_sf"/>
</dbReference>
<dbReference type="RefSeq" id="WP_221226656.1">
    <property type="nucleotide sequence ID" value="NZ_JACHXC010000004.1"/>
</dbReference>
<dbReference type="GO" id="GO:0003677">
    <property type="term" value="F:DNA binding"/>
    <property type="evidence" value="ECO:0007669"/>
    <property type="project" value="UniProtKB-UniRule"/>
</dbReference>
<evidence type="ECO:0000313" key="4">
    <source>
        <dbReference type="EMBL" id="BBH18760.1"/>
    </source>
</evidence>
<evidence type="ECO:0000256" key="2">
    <source>
        <dbReference type="PROSITE-ProRule" id="PRU00335"/>
    </source>
</evidence>
<keyword evidence="5" id="KW-1185">Reference proteome</keyword>
<dbReference type="PANTHER" id="PTHR43479">
    <property type="entry name" value="ACREF/ENVCD OPERON REPRESSOR-RELATED"/>
    <property type="match status" value="1"/>
</dbReference>
<dbReference type="PANTHER" id="PTHR43479:SF11">
    <property type="entry name" value="ACREF_ENVCD OPERON REPRESSOR-RELATED"/>
    <property type="match status" value="1"/>
</dbReference>